<name>A0A5S9NBF2_9HYPH</name>
<dbReference type="SUPFAM" id="SSF52540">
    <property type="entry name" value="P-loop containing nucleoside triphosphate hydrolases"/>
    <property type="match status" value="1"/>
</dbReference>
<evidence type="ECO:0000313" key="3">
    <source>
        <dbReference type="Proteomes" id="UP000433050"/>
    </source>
</evidence>
<accession>A0A5S9NBF2</accession>
<dbReference type="Pfam" id="PF12705">
    <property type="entry name" value="PDDEXK_1"/>
    <property type="match status" value="1"/>
</dbReference>
<dbReference type="AlphaFoldDB" id="A0A5S9NBF2"/>
<dbReference type="Proteomes" id="UP000433050">
    <property type="component" value="Unassembled WGS sequence"/>
</dbReference>
<protein>
    <recommendedName>
        <fullName evidence="1">PD-(D/E)XK endonuclease-like domain-containing protein</fullName>
    </recommendedName>
</protein>
<gene>
    <name evidence="2" type="ORF">STARVERO_00253</name>
</gene>
<feature type="domain" description="PD-(D/E)XK endonuclease-like" evidence="1">
    <location>
        <begin position="744"/>
        <end position="956"/>
    </location>
</feature>
<dbReference type="RefSeq" id="WP_159597628.1">
    <property type="nucleotide sequence ID" value="NZ_CACSAS010000001.1"/>
</dbReference>
<dbReference type="EMBL" id="CACSAS010000001">
    <property type="protein sequence ID" value="CAA0086631.1"/>
    <property type="molecule type" value="Genomic_DNA"/>
</dbReference>
<dbReference type="InterPro" id="IPR014153">
    <property type="entry name" value="Ds_break_AddB"/>
</dbReference>
<evidence type="ECO:0000313" key="2">
    <source>
        <dbReference type="EMBL" id="CAA0086631.1"/>
    </source>
</evidence>
<dbReference type="InterPro" id="IPR038726">
    <property type="entry name" value="PDDEXK_AddAB-type"/>
</dbReference>
<evidence type="ECO:0000259" key="1">
    <source>
        <dbReference type="Pfam" id="PF12705"/>
    </source>
</evidence>
<dbReference type="NCBIfam" id="TIGR02786">
    <property type="entry name" value="addB_alphas"/>
    <property type="match status" value="1"/>
</dbReference>
<sequence length="1014" mass="108744">MSRRAPNLLTIPSSAPFLATLADALLDGRLVEGFAPRGDPLALASATVFLPTRRAGRLLGEALRARMAGGVTLLPRIVPLGDVDEDALAFAESFTDPPRAVPPTTRRLALASLIRRWRRLLAGDDGRVAVAAGPGAEFALADALAHLIDEMAAQEVPWERLDTLVPGQHDRYWDMALDFLKIARDFWPAQLAELGAVDASVRRDRLIAAEAARLAGLPDAGPVIAAGSTGSMSATARLLAAVAHLPRGAVVLPGLDLHLDARSWDVLTDDEAPAFSHPQYGLALLLRRYMRVDREAVRELAPPAPYGRERLLSEALRPVASTEAWASLPERLGAGEIDVALAQVGLIEADDAREEALAIAVALREVLEVPGRTAALITPDRDLARRVAAELLRFRVRIDDSAGEPLSESVPGRFARLVADVCHEELAPVPLSALLRHVLARFGLERAALDAGADALEMMVLRGPRPAAGASGLVEAVAAFSPSAYHPSDPRAGMDEDARARAAALAGRIARGLAPLLALGQGEHAFGALLEAHRAAVQAAWSGPDAGAPEDETALAELARAFDAMAEGAAQAPAMTLADYAAALPLLLADRPVRPPLLAGARLRILGPLEARLVSVDRVVLAGLVEQTWPAAVRTDPWLSRPMRAALGLEAPERRTGLSAHDFVQGCGAPELILSHPRKLGGAPTVPSRFLQRLEAVSGEGRWKAAIARGDRFRRLAALIEEEPAAPRIARPEPAPPVELRPRRLSVTEIETWLRDPYTIYARHVLRLRPLDRLDEAPGAAERGTAIHEALGAFAEAFPEALPADPEAVLLDYGRQAFRPLEAFPAEHALWWARFERLVPRYIGWERSRRALTRRVFAEQAGRMSLAGGRFTLTGRADRIEQLRAGGLAIVDFKTGAVPTAKQTAAHYSPQLPLEAAMAARGGFPDVPAEEAAALVYVRLGTAELKEVSAVDRDETALGLGASTLERLEGLVAAFENPSRGYASLARPMFRGRFGDYDHLARVKEWSTGGEGEE</sequence>
<keyword evidence="3" id="KW-1185">Reference proteome</keyword>
<dbReference type="InterPro" id="IPR011604">
    <property type="entry name" value="PDDEXK-like_dom_sf"/>
</dbReference>
<organism evidence="2 3">
    <name type="scientific">Starkeya nomas</name>
    <dbReference type="NCBI Taxonomy" id="2666134"/>
    <lineage>
        <taxon>Bacteria</taxon>
        <taxon>Pseudomonadati</taxon>
        <taxon>Pseudomonadota</taxon>
        <taxon>Alphaproteobacteria</taxon>
        <taxon>Hyphomicrobiales</taxon>
        <taxon>Xanthobacteraceae</taxon>
        <taxon>Starkeya</taxon>
    </lineage>
</organism>
<dbReference type="InterPro" id="IPR027417">
    <property type="entry name" value="P-loop_NTPase"/>
</dbReference>
<proteinExistence type="predicted"/>
<reference evidence="2 3" key="1">
    <citation type="submission" date="2019-12" db="EMBL/GenBank/DDBJ databases">
        <authorList>
            <person name="Reyes-Prieto M."/>
        </authorList>
    </citation>
    <scope>NUCLEOTIDE SEQUENCE [LARGE SCALE GENOMIC DNA]</scope>
    <source>
        <strain evidence="2">HF14-78462</strain>
    </source>
</reference>
<dbReference type="Gene3D" id="3.90.320.10">
    <property type="match status" value="1"/>
</dbReference>